<evidence type="ECO:0000313" key="2">
    <source>
        <dbReference type="EMBL" id="ESL06546.1"/>
    </source>
</evidence>
<comment type="caution">
    <text evidence="2">The sequence shown here is derived from an EMBL/GenBank/DDBJ whole genome shotgun (WGS) entry which is preliminary data.</text>
</comment>
<feature type="compositionally biased region" description="Acidic residues" evidence="1">
    <location>
        <begin position="124"/>
        <end position="143"/>
    </location>
</feature>
<dbReference type="Proteomes" id="UP000031737">
    <property type="component" value="Unassembled WGS sequence"/>
</dbReference>
<feature type="compositionally biased region" description="Acidic residues" evidence="1">
    <location>
        <begin position="174"/>
        <end position="185"/>
    </location>
</feature>
<feature type="compositionally biased region" description="Acidic residues" evidence="1">
    <location>
        <begin position="91"/>
        <end position="102"/>
    </location>
</feature>
<gene>
    <name evidence="2" type="ORF">TRSC58_05778</name>
</gene>
<feature type="region of interest" description="Disordered" evidence="1">
    <location>
        <begin position="1"/>
        <end position="20"/>
    </location>
</feature>
<organism evidence="2 3">
    <name type="scientific">Trypanosoma rangeli SC58</name>
    <dbReference type="NCBI Taxonomy" id="429131"/>
    <lineage>
        <taxon>Eukaryota</taxon>
        <taxon>Discoba</taxon>
        <taxon>Euglenozoa</taxon>
        <taxon>Kinetoplastea</taxon>
        <taxon>Metakinetoplastina</taxon>
        <taxon>Trypanosomatida</taxon>
        <taxon>Trypanosomatidae</taxon>
        <taxon>Trypanosoma</taxon>
        <taxon>Herpetosoma</taxon>
    </lineage>
</organism>
<protein>
    <submittedName>
        <fullName evidence="2">Uncharacterized protein</fullName>
    </submittedName>
</protein>
<evidence type="ECO:0000313" key="3">
    <source>
        <dbReference type="Proteomes" id="UP000031737"/>
    </source>
</evidence>
<dbReference type="VEuPathDB" id="TriTrypDB:TRSC58_05778"/>
<feature type="region of interest" description="Disordered" evidence="1">
    <location>
        <begin position="82"/>
        <end position="188"/>
    </location>
</feature>
<dbReference type="OrthoDB" id="249617at2759"/>
<reference evidence="2 3" key="1">
    <citation type="submission" date="2013-07" db="EMBL/GenBank/DDBJ databases">
        <authorList>
            <person name="Stoco P.H."/>
            <person name="Wagner G."/>
            <person name="Gerber A."/>
            <person name="Zaha A."/>
            <person name="Thompson C."/>
            <person name="Bartholomeu D.C."/>
            <person name="Luckemeyer D.D."/>
            <person name="Bahia D."/>
            <person name="Loreto E."/>
            <person name="Prestes E.B."/>
            <person name="Lima F.M."/>
            <person name="Rodrigues-Luiz G."/>
            <person name="Vallejo G.A."/>
            <person name="Filho J.F."/>
            <person name="Monteiro K.M."/>
            <person name="Tyler K.M."/>
            <person name="de Almeida L.G."/>
            <person name="Ortiz M.F."/>
            <person name="Siervo M.A."/>
            <person name="de Moraes M.H."/>
            <person name="Cunha O.L."/>
            <person name="Mendonca-Neto R."/>
            <person name="Silva R."/>
            <person name="Teixeira S.M."/>
            <person name="Murta S.M."/>
            <person name="Sincero T.C."/>
            <person name="Mendes T.A."/>
            <person name="Urmenyi T.P."/>
            <person name="Silva V.G."/>
            <person name="da Rocha W.D."/>
            <person name="Andersson B."/>
            <person name="Romanha A.J."/>
            <person name="Steindel M."/>
            <person name="de Vasconcelos A.T."/>
            <person name="Grisard E.C."/>
        </authorList>
    </citation>
    <scope>NUCLEOTIDE SEQUENCE [LARGE SCALE GENOMIC DNA]</scope>
    <source>
        <strain evidence="2 3">SC58</strain>
    </source>
</reference>
<feature type="compositionally biased region" description="Polar residues" evidence="1">
    <location>
        <begin position="1"/>
        <end position="11"/>
    </location>
</feature>
<dbReference type="EMBL" id="AUPL01005778">
    <property type="protein sequence ID" value="ESL06546.1"/>
    <property type="molecule type" value="Genomic_DNA"/>
</dbReference>
<evidence type="ECO:0000256" key="1">
    <source>
        <dbReference type="SAM" id="MobiDB-lite"/>
    </source>
</evidence>
<proteinExistence type="predicted"/>
<accession>A0A061IXF8</accession>
<sequence length="212" mass="23186">MGPRGSASQVNPAPPAPLPDAAEAVDADTVRNYIAMAVPLLHMLQQRQTAQAAAVACEMKRRWGDQAGPAAELLRLLQHHDNARQEQPEAAGEEEEEAEDYDGSASDTSVGDDDRSSGSSNENDNNEEEEEEEEEGTAVENEEVMQALRRILERLPPSRAAGPPGVGIATSPTEVEELDEKSETEEEKHIFKGVAEAVEREMRRLAVVRKHR</sequence>
<keyword evidence="3" id="KW-1185">Reference proteome</keyword>
<name>A0A061IXF8_TRYRA</name>
<dbReference type="AlphaFoldDB" id="A0A061IXF8"/>